<accession>A0A0S3EWD3</accession>
<feature type="transmembrane region" description="Helical" evidence="1">
    <location>
        <begin position="49"/>
        <end position="69"/>
    </location>
</feature>
<sequence>MGLETPQSAVLSAIIFNALIIPLLVPLALKGVRYRPMAAGPLLARNLSIYGLGGLVAPFVGIKLIDLAVSGLHLA</sequence>
<name>A0A0S3EWD3_9SPHN</name>
<proteinExistence type="predicted"/>
<keyword evidence="1" id="KW-1133">Transmembrane helix</keyword>
<reference evidence="2 3" key="1">
    <citation type="submission" date="2015-11" db="EMBL/GenBank/DDBJ databases">
        <title>A Two-component Flavoprotein Monooxygenase System MeaXY Responsible for para-Hydroxylation of 2-Methyl-6-ethylaniline and 2,6-Diethylaniline in Sphingobium baderi DE-13.</title>
        <authorList>
            <person name="Cheng M."/>
            <person name="Meng Q."/>
            <person name="Yang Y."/>
            <person name="Chu C."/>
            <person name="Yan X."/>
            <person name="He J."/>
            <person name="Li S."/>
        </authorList>
    </citation>
    <scope>NUCLEOTIDE SEQUENCE [LARGE SCALE GENOMIC DNA]</scope>
    <source>
        <strain evidence="2 3">DE-13</strain>
    </source>
</reference>
<keyword evidence="3" id="KW-1185">Reference proteome</keyword>
<dbReference type="STRING" id="1332080.ATN00_04815"/>
<dbReference type="KEGG" id="sbd:ATN00_04815"/>
<feature type="transmembrane region" description="Helical" evidence="1">
    <location>
        <begin position="9"/>
        <end position="29"/>
    </location>
</feature>
<protein>
    <recommendedName>
        <fullName evidence="4">Potassium-transporting ATPase subunit B</fullName>
    </recommendedName>
</protein>
<dbReference type="InterPro" id="IPR006391">
    <property type="entry name" value="P-type_ATPase_bsu_IA"/>
</dbReference>
<evidence type="ECO:0000313" key="2">
    <source>
        <dbReference type="EMBL" id="ALR19731.1"/>
    </source>
</evidence>
<evidence type="ECO:0000313" key="3">
    <source>
        <dbReference type="Proteomes" id="UP000056968"/>
    </source>
</evidence>
<dbReference type="GO" id="GO:0016020">
    <property type="term" value="C:membrane"/>
    <property type="evidence" value="ECO:0007669"/>
    <property type="project" value="InterPro"/>
</dbReference>
<keyword evidence="1" id="KW-0472">Membrane</keyword>
<dbReference type="GO" id="GO:0005524">
    <property type="term" value="F:ATP binding"/>
    <property type="evidence" value="ECO:0007669"/>
    <property type="project" value="UniProtKB-KW"/>
</dbReference>
<dbReference type="Proteomes" id="UP000056968">
    <property type="component" value="Chromosome"/>
</dbReference>
<dbReference type="GO" id="GO:0008556">
    <property type="term" value="F:P-type potassium transmembrane transporter activity"/>
    <property type="evidence" value="ECO:0007669"/>
    <property type="project" value="InterPro"/>
</dbReference>
<evidence type="ECO:0000256" key="1">
    <source>
        <dbReference type="SAM" id="Phobius"/>
    </source>
</evidence>
<keyword evidence="1" id="KW-0812">Transmembrane</keyword>
<dbReference type="EMBL" id="CP013264">
    <property type="protein sequence ID" value="ALR19731.1"/>
    <property type="molecule type" value="Genomic_DNA"/>
</dbReference>
<gene>
    <name evidence="2" type="ORF">ATN00_04815</name>
</gene>
<dbReference type="AlphaFoldDB" id="A0A0S3EWD3"/>
<evidence type="ECO:0008006" key="4">
    <source>
        <dbReference type="Google" id="ProtNLM"/>
    </source>
</evidence>
<organism evidence="2 3">
    <name type="scientific">Sphingobium baderi</name>
    <dbReference type="NCBI Taxonomy" id="1332080"/>
    <lineage>
        <taxon>Bacteria</taxon>
        <taxon>Pseudomonadati</taxon>
        <taxon>Pseudomonadota</taxon>
        <taxon>Alphaproteobacteria</taxon>
        <taxon>Sphingomonadales</taxon>
        <taxon>Sphingomonadaceae</taxon>
        <taxon>Sphingobium</taxon>
    </lineage>
</organism>
<dbReference type="PANTHER" id="PTHR43743">
    <property type="entry name" value="POTASSIUM-TRANSPORTING ATPASE ATP-BINDING SUBUNIT"/>
    <property type="match status" value="1"/>
</dbReference>
<dbReference type="PANTHER" id="PTHR43743:SF1">
    <property type="entry name" value="POTASSIUM-TRANSPORTING ATPASE ATP-BINDING SUBUNIT"/>
    <property type="match status" value="1"/>
</dbReference>